<keyword evidence="1" id="KW-0472">Membrane</keyword>
<dbReference type="Proteomes" id="UP000005475">
    <property type="component" value="Unassembled WGS sequence"/>
</dbReference>
<name>A0AAN3A4F9_BACO1</name>
<reference evidence="3" key="2">
    <citation type="submission" date="2007-04" db="EMBL/GenBank/DDBJ databases">
        <title>Draft genome sequence of Bacteroides ovatus (ATCC 8483).</title>
        <authorList>
            <person name="Sudarsanam P."/>
            <person name="Ley R."/>
            <person name="Guruge J."/>
            <person name="Turnbaugh P.J."/>
            <person name="Mahowald M."/>
            <person name="Liep D."/>
            <person name="Gordon J."/>
        </authorList>
    </citation>
    <scope>NUCLEOTIDE SEQUENCE [LARGE SCALE GENOMIC DNA]</scope>
    <source>
        <strain evidence="3">ATCC 8483 / DSM 1896 / JCM 5824 / BCRC 10623 / CCUG 4943 / NCTC 11153</strain>
    </source>
</reference>
<evidence type="ECO:0000256" key="1">
    <source>
        <dbReference type="SAM" id="Phobius"/>
    </source>
</evidence>
<comment type="caution">
    <text evidence="2">The sequence shown here is derived from an EMBL/GenBank/DDBJ whole genome shotgun (WGS) entry which is preliminary data.</text>
</comment>
<evidence type="ECO:0000313" key="2">
    <source>
        <dbReference type="EMBL" id="EDO09578.1"/>
    </source>
</evidence>
<dbReference type="AlphaFoldDB" id="A0AAN3A4F9"/>
<keyword evidence="1" id="KW-0812">Transmembrane</keyword>
<gene>
    <name evidence="2" type="ORF">BACOVA_05441</name>
</gene>
<sequence length="76" mass="9274">MPTYNFLLLELSYEYQNRKIIVVFCVNFCFLMLSFWGFLILLFLICFFRHFIIPISVDYQYVTSNQQDLKKNILML</sequence>
<evidence type="ECO:0000313" key="3">
    <source>
        <dbReference type="Proteomes" id="UP000005475"/>
    </source>
</evidence>
<accession>A0AAN3A4F9</accession>
<dbReference type="EMBL" id="AAXF02000054">
    <property type="protein sequence ID" value="EDO09578.1"/>
    <property type="molecule type" value="Genomic_DNA"/>
</dbReference>
<keyword evidence="1" id="KW-1133">Transmembrane helix</keyword>
<proteinExistence type="predicted"/>
<organism evidence="2 3">
    <name type="scientific">Bacteroides ovatus (strain ATCC 8483 / DSM 1896 / JCM 5824 / BCRC 10623 / CCUG 4943 / NCTC 11153)</name>
    <dbReference type="NCBI Taxonomy" id="411476"/>
    <lineage>
        <taxon>Bacteria</taxon>
        <taxon>Pseudomonadati</taxon>
        <taxon>Bacteroidota</taxon>
        <taxon>Bacteroidia</taxon>
        <taxon>Bacteroidales</taxon>
        <taxon>Bacteroidaceae</taxon>
        <taxon>Bacteroides</taxon>
    </lineage>
</organism>
<reference evidence="2 3" key="1">
    <citation type="submission" date="2007-03" db="EMBL/GenBank/DDBJ databases">
        <authorList>
            <person name="Fulton L."/>
            <person name="Clifton S."/>
            <person name="Fulton B."/>
            <person name="Xu J."/>
            <person name="Minx P."/>
            <person name="Pepin K.H."/>
            <person name="Johnson M."/>
            <person name="Thiruvilangam P."/>
            <person name="Bhonagiri V."/>
            <person name="Nash W.E."/>
            <person name="Mardis E.R."/>
            <person name="Wilson R.K."/>
        </authorList>
    </citation>
    <scope>NUCLEOTIDE SEQUENCE [LARGE SCALE GENOMIC DNA]</scope>
    <source>
        <strain evidence="3">ATCC 8483 / DSM 1896 / JCM 5824 / BCRC 10623 / CCUG 4943 / NCTC 11153</strain>
    </source>
</reference>
<feature type="transmembrane region" description="Helical" evidence="1">
    <location>
        <begin position="20"/>
        <end position="48"/>
    </location>
</feature>
<protein>
    <submittedName>
        <fullName evidence="2">Uncharacterized protein</fullName>
    </submittedName>
</protein>